<dbReference type="Gene3D" id="3.40.390.10">
    <property type="entry name" value="Collagenase (Catalytic Domain)"/>
    <property type="match status" value="1"/>
</dbReference>
<dbReference type="GO" id="GO:0005829">
    <property type="term" value="C:cytosol"/>
    <property type="evidence" value="ECO:0007669"/>
    <property type="project" value="TreeGrafter"/>
</dbReference>
<keyword evidence="10" id="KW-0121">Carboxypeptidase</keyword>
<dbReference type="PROSITE" id="PS51257">
    <property type="entry name" value="PROKAR_LIPOPROTEIN"/>
    <property type="match status" value="1"/>
</dbReference>
<keyword evidence="3 7" id="KW-0479">Metal-binding</keyword>
<dbReference type="Gene3D" id="1.10.1370.10">
    <property type="entry name" value="Neurolysin, domain 3"/>
    <property type="match status" value="1"/>
</dbReference>
<feature type="domain" description="Peptidase M3A/M3B catalytic" evidence="9">
    <location>
        <begin position="267"/>
        <end position="715"/>
    </location>
</feature>
<evidence type="ECO:0000256" key="6">
    <source>
        <dbReference type="ARBA" id="ARBA00023049"/>
    </source>
</evidence>
<dbReference type="RefSeq" id="WP_052546690.1">
    <property type="nucleotide sequence ID" value="NZ_JMCC02000009.1"/>
</dbReference>
<evidence type="ECO:0000256" key="8">
    <source>
        <dbReference type="SAM" id="SignalP"/>
    </source>
</evidence>
<dbReference type="EMBL" id="JMCC02000009">
    <property type="protein sequence ID" value="KIG18643.1"/>
    <property type="molecule type" value="Genomic_DNA"/>
</dbReference>
<keyword evidence="6 7" id="KW-0482">Metalloprotease</keyword>
<evidence type="ECO:0000313" key="11">
    <source>
        <dbReference type="Proteomes" id="UP000031599"/>
    </source>
</evidence>
<evidence type="ECO:0000256" key="4">
    <source>
        <dbReference type="ARBA" id="ARBA00022801"/>
    </source>
</evidence>
<keyword evidence="2 7" id="KW-0645">Protease</keyword>
<dbReference type="GO" id="GO:0046872">
    <property type="term" value="F:metal ion binding"/>
    <property type="evidence" value="ECO:0007669"/>
    <property type="project" value="UniProtKB-UniRule"/>
</dbReference>
<dbReference type="InterPro" id="IPR034005">
    <property type="entry name" value="M3A_DCP"/>
</dbReference>
<dbReference type="CDD" id="cd06456">
    <property type="entry name" value="M3A_DCP"/>
    <property type="match status" value="1"/>
</dbReference>
<feature type="chain" id="PRO_5002145125" evidence="8">
    <location>
        <begin position="21"/>
        <end position="719"/>
    </location>
</feature>
<dbReference type="InterPro" id="IPR001567">
    <property type="entry name" value="Pept_M3A_M3B_dom"/>
</dbReference>
<comment type="caution">
    <text evidence="10">The sequence shown here is derived from an EMBL/GenBank/DDBJ whole genome shotgun (WGS) entry which is preliminary data.</text>
</comment>
<dbReference type="InterPro" id="IPR045090">
    <property type="entry name" value="Pept_M3A_M3B"/>
</dbReference>
<keyword evidence="4 7" id="KW-0378">Hydrolase</keyword>
<comment type="similarity">
    <text evidence="1 7">Belongs to the peptidase M3 family.</text>
</comment>
<protein>
    <submittedName>
        <fullName evidence="10">Dipeptidyl carboxypeptidase Dcp</fullName>
    </submittedName>
</protein>
<evidence type="ECO:0000256" key="7">
    <source>
        <dbReference type="RuleBase" id="RU003435"/>
    </source>
</evidence>
<dbReference type="GO" id="GO:0004180">
    <property type="term" value="F:carboxypeptidase activity"/>
    <property type="evidence" value="ECO:0007669"/>
    <property type="project" value="UniProtKB-KW"/>
</dbReference>
<evidence type="ECO:0000313" key="10">
    <source>
        <dbReference type="EMBL" id="KIG18643.1"/>
    </source>
</evidence>
<reference evidence="10 11" key="1">
    <citation type="submission" date="2014-12" db="EMBL/GenBank/DDBJ databases">
        <title>Genome assembly of Enhygromyxa salina DSM 15201.</title>
        <authorList>
            <person name="Sharma G."/>
            <person name="Subramanian S."/>
        </authorList>
    </citation>
    <scope>NUCLEOTIDE SEQUENCE [LARGE SCALE GENOMIC DNA]</scope>
    <source>
        <strain evidence="10 11">DSM 15201</strain>
    </source>
</reference>
<evidence type="ECO:0000256" key="3">
    <source>
        <dbReference type="ARBA" id="ARBA00022723"/>
    </source>
</evidence>
<name>A0A0C2A5C5_9BACT</name>
<dbReference type="GO" id="GO:0006508">
    <property type="term" value="P:proteolysis"/>
    <property type="evidence" value="ECO:0007669"/>
    <property type="project" value="UniProtKB-KW"/>
</dbReference>
<evidence type="ECO:0000259" key="9">
    <source>
        <dbReference type="Pfam" id="PF01432"/>
    </source>
</evidence>
<evidence type="ECO:0000256" key="1">
    <source>
        <dbReference type="ARBA" id="ARBA00006040"/>
    </source>
</evidence>
<dbReference type="FunFam" id="3.40.390.10:FF:000009">
    <property type="entry name" value="Oligopeptidase A"/>
    <property type="match status" value="1"/>
</dbReference>
<dbReference type="PANTHER" id="PTHR43660">
    <property type="entry name" value="DIPEPTIDYL CARBOXYPEPTIDASE"/>
    <property type="match status" value="1"/>
</dbReference>
<keyword evidence="8" id="KW-0732">Signal</keyword>
<dbReference type="PANTHER" id="PTHR43660:SF1">
    <property type="entry name" value="DIPEPTIDYL CARBOXYPEPTIDASE"/>
    <property type="match status" value="1"/>
</dbReference>
<dbReference type="InterPro" id="IPR024077">
    <property type="entry name" value="Neurolysin/TOP_dom2"/>
</dbReference>
<dbReference type="SUPFAM" id="SSF55486">
    <property type="entry name" value="Metalloproteases ('zincins'), catalytic domain"/>
    <property type="match status" value="1"/>
</dbReference>
<dbReference type="GO" id="GO:0004222">
    <property type="term" value="F:metalloendopeptidase activity"/>
    <property type="evidence" value="ECO:0007669"/>
    <property type="project" value="InterPro"/>
</dbReference>
<proteinExistence type="inferred from homology"/>
<keyword evidence="5 7" id="KW-0862">Zinc</keyword>
<dbReference type="InterPro" id="IPR024079">
    <property type="entry name" value="MetalloPept_cat_dom_sf"/>
</dbReference>
<evidence type="ECO:0000256" key="5">
    <source>
        <dbReference type="ARBA" id="ARBA00022833"/>
    </source>
</evidence>
<dbReference type="AlphaFoldDB" id="A0A0C2A5C5"/>
<dbReference type="Pfam" id="PF01432">
    <property type="entry name" value="Peptidase_M3"/>
    <property type="match status" value="1"/>
</dbReference>
<organism evidence="10 11">
    <name type="scientific">Enhygromyxa salina</name>
    <dbReference type="NCBI Taxonomy" id="215803"/>
    <lineage>
        <taxon>Bacteria</taxon>
        <taxon>Pseudomonadati</taxon>
        <taxon>Myxococcota</taxon>
        <taxon>Polyangia</taxon>
        <taxon>Nannocystales</taxon>
        <taxon>Nannocystaceae</taxon>
        <taxon>Enhygromyxa</taxon>
    </lineage>
</organism>
<accession>A0A0C2A5C5</accession>
<sequence>MRTSSLVPLFAGALLLSACAHDPVPDPQPQLTDGPKETPVQDDNPLFTASTLQYQAPDFAAIELDHFRPAFERGMEEHTAEIEAIANAAEPASFDNTLVAMERSGELIERTASVFFSLTGTVSNEGLRTLQSELAPLLSAHADSITLNPKLFARVEAVYQARDQLSGEDKRLAEEVYARFVRAGAKLDEAAKVQIREINSELSKLTTDFSQNLLAASTNSAVIVEDVAELAGLSEADIKGLAAAATEAGHEGKYLINLLNTTRQPVLSSLENRALRQRVWEASAQRGVADNGPALLRIVELRAAKAKLLGYPTWAAYVLEEQMAKTPQAVLKILDDLAPKAAAKAKAEAQQIQKAIKADKAKAGGNFEVQAWDWAYYAEKVRAKQFDLDEAEIRAYFELENVLQNGLFFTMGKLYGIRFEERKDLPVYHPDVRTFEVFEEDGTSIGLFYADYYAREGKRGGAWMNAIVPQTKLLGRKPVIVNVLNIPKPAKGEPTLLTFAEATTMFHEMGHGVHGLFSDAVYPSLAGTSVPRDYVEFPSQFEEDWLIDPLVISNVAKHYETGEPIPKPLLDKLLASRKFNQGFDSLEYLGAALLDMEWHLISSGAAISDAAAFEEQALTKHGVNYAPVPPRYKSTFFAHTFAGGYSAGYYAYLWTEVLAADAFAYMGTQGGLTRANGDKFRELILSKGNTVDPMAQYVSYRGQEPTVDALLKRRGLVGE</sequence>
<gene>
    <name evidence="10" type="ORF">DB30_07658</name>
</gene>
<comment type="cofactor">
    <cofactor evidence="7">
        <name>Zn(2+)</name>
        <dbReference type="ChEBI" id="CHEBI:29105"/>
    </cofactor>
    <text evidence="7">Binds 1 zinc ion.</text>
</comment>
<evidence type="ECO:0000256" key="2">
    <source>
        <dbReference type="ARBA" id="ARBA00022670"/>
    </source>
</evidence>
<dbReference type="Proteomes" id="UP000031599">
    <property type="component" value="Unassembled WGS sequence"/>
</dbReference>
<feature type="signal peptide" evidence="8">
    <location>
        <begin position="1"/>
        <end position="20"/>
    </location>
</feature>